<gene>
    <name evidence="1" type="ORF">HYPDE_41223</name>
</gene>
<dbReference type="AlphaFoldDB" id="N0BA72"/>
<evidence type="ECO:0000313" key="1">
    <source>
        <dbReference type="EMBL" id="AGK59913.1"/>
    </source>
</evidence>
<name>N0BA72_9HYPH</name>
<dbReference type="HOGENOM" id="CLU_2409301_0_0_5"/>
<organism evidence="1 2">
    <name type="scientific">Hyphomicrobium denitrificans 1NES1</name>
    <dbReference type="NCBI Taxonomy" id="670307"/>
    <lineage>
        <taxon>Bacteria</taxon>
        <taxon>Pseudomonadati</taxon>
        <taxon>Pseudomonadota</taxon>
        <taxon>Alphaproteobacteria</taxon>
        <taxon>Hyphomicrobiales</taxon>
        <taxon>Hyphomicrobiaceae</taxon>
        <taxon>Hyphomicrobium</taxon>
    </lineage>
</organism>
<dbReference type="Proteomes" id="UP000005952">
    <property type="component" value="Chromosome"/>
</dbReference>
<proteinExistence type="predicted"/>
<sequence length="92" mass="10769">MKIRQQLRILTHFGHSKSDQAGTEPMSRGWLRMDDDAKIAIRRAMADDLWAVEFAKRAAPLLRKVMANENDELPSLLLDRLERLRKLEKLDR</sequence>
<evidence type="ECO:0000313" key="2">
    <source>
        <dbReference type="Proteomes" id="UP000005952"/>
    </source>
</evidence>
<keyword evidence="2" id="KW-1185">Reference proteome</keyword>
<accession>N0BA72</accession>
<protein>
    <submittedName>
        <fullName evidence="1">Uncharacterized protein</fullName>
    </submittedName>
</protein>
<reference evidence="1 2" key="1">
    <citation type="journal article" date="2013" name="Genome Announc.">
        <title>Genome sequences for three denitrifying bacterial strains isolated from a uranium- and nitrate-contaminated subsurface environment.</title>
        <authorList>
            <person name="Venkatramanan R."/>
            <person name="Prakash O."/>
            <person name="Woyke T."/>
            <person name="Chain P."/>
            <person name="Goodwin L.A."/>
            <person name="Watson D."/>
            <person name="Brooks S."/>
            <person name="Kostka J.E."/>
            <person name="Green S.J."/>
        </authorList>
    </citation>
    <scope>NUCLEOTIDE SEQUENCE [LARGE SCALE GENOMIC DNA]</scope>
    <source>
        <strain evidence="1 2">1NES1</strain>
    </source>
</reference>
<dbReference type="EMBL" id="CP005587">
    <property type="protein sequence ID" value="AGK59913.1"/>
    <property type="molecule type" value="Genomic_DNA"/>
</dbReference>
<dbReference type="KEGG" id="hdt:HYPDE_41223"/>